<dbReference type="EMBL" id="JBJJXI010000187">
    <property type="protein sequence ID" value="KAL3383624.1"/>
    <property type="molecule type" value="Genomic_DNA"/>
</dbReference>
<keyword evidence="2" id="KW-1185">Reference proteome</keyword>
<sequence>MADQQEPTTPAELAKDVASLAIDADNKAELTTAAATTVQDEAVKDPVTRMQEWRDEILAKQEWKDLQGPALHEWAARQAKALTSITKSMLKTRQPRQLRDLTIKRPEPVKHDPELEARKKQRMAELREIWNREDFCKPERSENQEEFKWDTNSIEVLIVIDSNKLNFCATLYFNEKEDLESKESAGNSAVVDGHQC</sequence>
<protein>
    <submittedName>
        <fullName evidence="1">Uncharacterized protein</fullName>
    </submittedName>
</protein>
<organism evidence="1 2">
    <name type="scientific">Trichogramma kaykai</name>
    <dbReference type="NCBI Taxonomy" id="54128"/>
    <lineage>
        <taxon>Eukaryota</taxon>
        <taxon>Metazoa</taxon>
        <taxon>Ecdysozoa</taxon>
        <taxon>Arthropoda</taxon>
        <taxon>Hexapoda</taxon>
        <taxon>Insecta</taxon>
        <taxon>Pterygota</taxon>
        <taxon>Neoptera</taxon>
        <taxon>Endopterygota</taxon>
        <taxon>Hymenoptera</taxon>
        <taxon>Apocrita</taxon>
        <taxon>Proctotrupomorpha</taxon>
        <taxon>Chalcidoidea</taxon>
        <taxon>Trichogrammatidae</taxon>
        <taxon>Trichogramma</taxon>
    </lineage>
</organism>
<evidence type="ECO:0000313" key="2">
    <source>
        <dbReference type="Proteomes" id="UP001627154"/>
    </source>
</evidence>
<accession>A0ABD2VSF9</accession>
<name>A0ABD2VSF9_9HYME</name>
<reference evidence="1 2" key="1">
    <citation type="journal article" date="2024" name="bioRxiv">
        <title>A reference genome for Trichogramma kaykai: A tiny desert-dwelling parasitoid wasp with competing sex-ratio distorters.</title>
        <authorList>
            <person name="Culotta J."/>
            <person name="Lindsey A.R."/>
        </authorList>
    </citation>
    <scope>NUCLEOTIDE SEQUENCE [LARGE SCALE GENOMIC DNA]</scope>
    <source>
        <strain evidence="1 2">KSX58</strain>
    </source>
</reference>
<comment type="caution">
    <text evidence="1">The sequence shown here is derived from an EMBL/GenBank/DDBJ whole genome shotgun (WGS) entry which is preliminary data.</text>
</comment>
<dbReference type="Proteomes" id="UP001627154">
    <property type="component" value="Unassembled WGS sequence"/>
</dbReference>
<gene>
    <name evidence="1" type="ORF">TKK_020523</name>
</gene>
<proteinExistence type="predicted"/>
<evidence type="ECO:0000313" key="1">
    <source>
        <dbReference type="EMBL" id="KAL3383624.1"/>
    </source>
</evidence>
<dbReference type="AlphaFoldDB" id="A0ABD2VSF9"/>